<dbReference type="SMART" id="SM00028">
    <property type="entry name" value="TPR"/>
    <property type="match status" value="3"/>
</dbReference>
<dbReference type="EMBL" id="FUYS01000001">
    <property type="protein sequence ID" value="SKB29921.1"/>
    <property type="molecule type" value="Genomic_DNA"/>
</dbReference>
<feature type="signal peptide" evidence="2">
    <location>
        <begin position="1"/>
        <end position="27"/>
    </location>
</feature>
<dbReference type="PROSITE" id="PS51257">
    <property type="entry name" value="PROKAR_LIPOPROTEIN"/>
    <property type="match status" value="1"/>
</dbReference>
<gene>
    <name evidence="3" type="ORF">SAMN05660226_00590</name>
</gene>
<organism evidence="3 4">
    <name type="scientific">Parapedobacter luteus</name>
    <dbReference type="NCBI Taxonomy" id="623280"/>
    <lineage>
        <taxon>Bacteria</taxon>
        <taxon>Pseudomonadati</taxon>
        <taxon>Bacteroidota</taxon>
        <taxon>Sphingobacteriia</taxon>
        <taxon>Sphingobacteriales</taxon>
        <taxon>Sphingobacteriaceae</taxon>
        <taxon>Parapedobacter</taxon>
    </lineage>
</organism>
<dbReference type="PROSITE" id="PS50005">
    <property type="entry name" value="TPR"/>
    <property type="match status" value="1"/>
</dbReference>
<dbReference type="Proteomes" id="UP000190541">
    <property type="component" value="Unassembled WGS sequence"/>
</dbReference>
<reference evidence="3 4" key="1">
    <citation type="submission" date="2017-02" db="EMBL/GenBank/DDBJ databases">
        <authorList>
            <person name="Peterson S.W."/>
        </authorList>
    </citation>
    <scope>NUCLEOTIDE SEQUENCE [LARGE SCALE GENOMIC DNA]</scope>
    <source>
        <strain evidence="3 4">DSM 22899</strain>
    </source>
</reference>
<feature type="chain" id="PRO_5012323606" evidence="2">
    <location>
        <begin position="28"/>
        <end position="951"/>
    </location>
</feature>
<dbReference type="Pfam" id="PF13174">
    <property type="entry name" value="TPR_6"/>
    <property type="match status" value="1"/>
</dbReference>
<evidence type="ECO:0000256" key="1">
    <source>
        <dbReference type="PROSITE-ProRule" id="PRU00339"/>
    </source>
</evidence>
<evidence type="ECO:0000256" key="2">
    <source>
        <dbReference type="SAM" id="SignalP"/>
    </source>
</evidence>
<dbReference type="STRING" id="623280.SAMN05660226_00590"/>
<dbReference type="InterPro" id="IPR019734">
    <property type="entry name" value="TPR_rpt"/>
</dbReference>
<accession>A0A1T5A4I2</accession>
<keyword evidence="4" id="KW-1185">Reference proteome</keyword>
<sequence>MKRNTFSFLFSRLAALALMSYVIVACAVNRQDEGVKYDMMENLTARYNIVYHGRKIIADAERENFASHQDNYQQLLPIFVEPTEATAAANGQLMDSVIGKALDIINKKTRSKYINEAYLLTGKANYLKANYYNAVEFFSYVAHAFADMPAYRQAALIGKARSLMQLGNLHDAGLVLDTVFLGLESDKRSQGLAFATQAKYYLLTHDEESAITMLRQAVENTRHKPTKLRWHFLLGQLLQKHGYADEAHQHYRRVINSNAPYEMSFYAGLNSVYLATDENATGADRVRLLRRMLRDDKNAAFKDQIYYQIAEVFYADGHLAEALANYEMALQQPSNNRYQTALTYLKLADHYFSAAEYTTAKHYYDSVGMSLPADFPDVGAVQRKIANLDDLITQLQVVARQDSLQYLAALDDVRREAVLDTIVSDAYARQFAAESEPKHVSRRSDRRPAFDDILPTTISYTDNRFYFNNPDAMGMGQAEFRRRWGIRQLRDNWRFSDMLGQPSATGGSGPAAFGEGAAALADTAALDSTAWVQQLRGRYIEALPDNEAKLATSHGQIHDALLRIGNTYRDELRDNEAAINTYEELLKRYPDTEEAALLYYNLYRLYTDVDEARAAYYKDRLLTAFPDALYSHLIRDPSYMAKLEQQKRVLDQAYENVYTLYTQQRYPDVIEEVTRIRRQNPERQQIASQLGYLQALALGRTASLDTFEHALLQLVEDFPDDSLITPLVAQHLAFIEVNRDTLAARPYALQGADENRERFVDEPTMTLWPQLVINHGPEPPRPRRELAVAAAGQAGLSGRNSLGNASGVSRQQLAKTAEVGELGPNVYRDLELLPDSATYFFVINVMNERVNLAPSRFGIGQFNRTRYAGNAISHQLKVVNGENQLVYIGPFYRYDDAKRYETSLLPLLPDIMKIPADIYNTFVITETYFGTLSDFDKIDDYHAIYQEQMDK</sequence>
<feature type="repeat" description="TPR" evidence="1">
    <location>
        <begin position="303"/>
        <end position="336"/>
    </location>
</feature>
<dbReference type="AlphaFoldDB" id="A0A1T5A4I2"/>
<evidence type="ECO:0000313" key="3">
    <source>
        <dbReference type="EMBL" id="SKB29921.1"/>
    </source>
</evidence>
<dbReference type="InterPro" id="IPR011990">
    <property type="entry name" value="TPR-like_helical_dom_sf"/>
</dbReference>
<dbReference type="Gene3D" id="1.25.40.10">
    <property type="entry name" value="Tetratricopeptide repeat domain"/>
    <property type="match status" value="3"/>
</dbReference>
<protein>
    <submittedName>
        <fullName evidence="3">Tetratricopeptide repeat-containing protein</fullName>
    </submittedName>
</protein>
<keyword evidence="1" id="KW-0802">TPR repeat</keyword>
<evidence type="ECO:0000313" key="4">
    <source>
        <dbReference type="Proteomes" id="UP000190541"/>
    </source>
</evidence>
<dbReference type="SUPFAM" id="SSF48452">
    <property type="entry name" value="TPR-like"/>
    <property type="match status" value="2"/>
</dbReference>
<keyword evidence="2" id="KW-0732">Signal</keyword>
<proteinExistence type="predicted"/>
<name>A0A1T5A4I2_9SPHI</name>